<dbReference type="AlphaFoldDB" id="A0A8J1U8C2"/>
<protein>
    <submittedName>
        <fullName evidence="2">Uncharacterized protein</fullName>
    </submittedName>
</protein>
<dbReference type="PANTHER" id="PTHR43975:SF2">
    <property type="entry name" value="EG:BACR7A4.14 PROTEIN-RELATED"/>
    <property type="match status" value="1"/>
</dbReference>
<dbReference type="Proteomes" id="UP000749559">
    <property type="component" value="Unassembled WGS sequence"/>
</dbReference>
<gene>
    <name evidence="2" type="ORF">OFUS_LOCUS1601</name>
</gene>
<keyword evidence="3" id="KW-1185">Reference proteome</keyword>
<dbReference type="Gene3D" id="3.40.50.720">
    <property type="entry name" value="NAD(P)-binding Rossmann-like Domain"/>
    <property type="match status" value="1"/>
</dbReference>
<dbReference type="InterPro" id="IPR002347">
    <property type="entry name" value="SDR_fam"/>
</dbReference>
<evidence type="ECO:0000313" key="2">
    <source>
        <dbReference type="EMBL" id="CAH1774080.1"/>
    </source>
</evidence>
<dbReference type="PROSITE" id="PS00061">
    <property type="entry name" value="ADH_SHORT"/>
    <property type="match status" value="1"/>
</dbReference>
<organism evidence="2 3">
    <name type="scientific">Owenia fusiformis</name>
    <name type="common">Polychaete worm</name>
    <dbReference type="NCBI Taxonomy" id="6347"/>
    <lineage>
        <taxon>Eukaryota</taxon>
        <taxon>Metazoa</taxon>
        <taxon>Spiralia</taxon>
        <taxon>Lophotrochozoa</taxon>
        <taxon>Annelida</taxon>
        <taxon>Polychaeta</taxon>
        <taxon>Sedentaria</taxon>
        <taxon>Canalipalpata</taxon>
        <taxon>Sabellida</taxon>
        <taxon>Oweniida</taxon>
        <taxon>Oweniidae</taxon>
        <taxon>Owenia</taxon>
    </lineage>
</organism>
<name>A0A8J1U8C2_OWEFU</name>
<dbReference type="InterPro" id="IPR036291">
    <property type="entry name" value="NAD(P)-bd_dom_sf"/>
</dbReference>
<reference evidence="2" key="1">
    <citation type="submission" date="2022-03" db="EMBL/GenBank/DDBJ databases">
        <authorList>
            <person name="Martin C."/>
        </authorList>
    </citation>
    <scope>NUCLEOTIDE SEQUENCE</scope>
</reference>
<dbReference type="SUPFAM" id="SSF51735">
    <property type="entry name" value="NAD(P)-binding Rossmann-fold domains"/>
    <property type="match status" value="1"/>
</dbReference>
<comment type="caution">
    <text evidence="2">The sequence shown here is derived from an EMBL/GenBank/DDBJ whole genome shotgun (WGS) entry which is preliminary data.</text>
</comment>
<dbReference type="PRINTS" id="PR00080">
    <property type="entry name" value="SDRFAMILY"/>
</dbReference>
<dbReference type="InterPro" id="IPR020904">
    <property type="entry name" value="Sc_DH/Rdtase_CS"/>
</dbReference>
<dbReference type="EMBL" id="CAIIXF020000001">
    <property type="protein sequence ID" value="CAH1774080.1"/>
    <property type="molecule type" value="Genomic_DNA"/>
</dbReference>
<dbReference type="OrthoDB" id="6146133at2759"/>
<accession>A0A8J1U8C2</accession>
<dbReference type="Pfam" id="PF13561">
    <property type="entry name" value="adh_short_C2"/>
    <property type="match status" value="1"/>
</dbReference>
<dbReference type="FunFam" id="3.40.50.720:FF:000084">
    <property type="entry name" value="Short-chain dehydrogenase reductase"/>
    <property type="match status" value="1"/>
</dbReference>
<evidence type="ECO:0000313" key="3">
    <source>
        <dbReference type="Proteomes" id="UP000749559"/>
    </source>
</evidence>
<keyword evidence="1" id="KW-0560">Oxidoreductase</keyword>
<evidence type="ECO:0000256" key="1">
    <source>
        <dbReference type="ARBA" id="ARBA00023002"/>
    </source>
</evidence>
<dbReference type="PANTHER" id="PTHR43975">
    <property type="entry name" value="ZGC:101858"/>
    <property type="match status" value="1"/>
</dbReference>
<dbReference type="PRINTS" id="PR00081">
    <property type="entry name" value="GDHRDH"/>
</dbReference>
<dbReference type="GO" id="GO:0016491">
    <property type="term" value="F:oxidoreductase activity"/>
    <property type="evidence" value="ECO:0007669"/>
    <property type="project" value="UniProtKB-KW"/>
</dbReference>
<proteinExistence type="predicted"/>
<sequence length="269" mass="28833">MSFLHKCAIITGSSNGIGKATALLLASRGANVLIHGTKQDAINSVVQQCKLRGREGAVFPSVKGLIENEETLANIAETASSEFGQLDVLINNAIRSSFHDLRNAPIADLDAHFAIIVKSAVRLSQLCLPNLTKCKGNIVNISSVEALRPTDLRHSFYAISKAALNMFTQCAALEFADDGVRVNAVCPGATRTEILENMGMTNEEEINELWSMFAKIVPVKRVATAEEIAGFIVYIASSEAAMINGQCIAHDGGLTLIGLQKHVIEKASK</sequence>